<feature type="transmembrane region" description="Helical" evidence="8">
    <location>
        <begin position="230"/>
        <end position="253"/>
    </location>
</feature>
<feature type="transmembrane region" description="Helical" evidence="8">
    <location>
        <begin position="372"/>
        <end position="390"/>
    </location>
</feature>
<dbReference type="PANTHER" id="PTHR42682">
    <property type="entry name" value="HYDROGENASE-4 COMPONENT F"/>
    <property type="match status" value="1"/>
</dbReference>
<keyword evidence="6 8" id="KW-0472">Membrane</keyword>
<keyword evidence="2" id="KW-1003">Cell membrane</keyword>
<dbReference type="GO" id="GO:0008137">
    <property type="term" value="F:NADH dehydrogenase (ubiquinone) activity"/>
    <property type="evidence" value="ECO:0007669"/>
    <property type="project" value="InterPro"/>
</dbReference>
<accession>A0A397PHR6</accession>
<dbReference type="GO" id="GO:0016829">
    <property type="term" value="F:lyase activity"/>
    <property type="evidence" value="ECO:0007669"/>
    <property type="project" value="UniProtKB-KW"/>
</dbReference>
<dbReference type="InterPro" id="IPR052175">
    <property type="entry name" value="ComplexI-like_HydComp"/>
</dbReference>
<feature type="domain" description="NADH:quinone oxidoreductase/Mrp antiporter transmembrane" evidence="9">
    <location>
        <begin position="120"/>
        <end position="411"/>
    </location>
</feature>
<dbReference type="Proteomes" id="UP000266568">
    <property type="component" value="Unassembled WGS sequence"/>
</dbReference>
<dbReference type="PRINTS" id="PR01437">
    <property type="entry name" value="NUOXDRDTASE4"/>
</dbReference>
<feature type="transmembrane region" description="Helical" evidence="8">
    <location>
        <begin position="265"/>
        <end position="287"/>
    </location>
</feature>
<dbReference type="InterPro" id="IPR001750">
    <property type="entry name" value="ND/Mrp_TM"/>
</dbReference>
<feature type="transmembrane region" description="Helical" evidence="8">
    <location>
        <begin position="522"/>
        <end position="539"/>
    </location>
</feature>
<gene>
    <name evidence="10" type="ORF">DFR49_1248</name>
</gene>
<dbReference type="EMBL" id="QXDC01000002">
    <property type="protein sequence ID" value="RIA46697.1"/>
    <property type="molecule type" value="Genomic_DNA"/>
</dbReference>
<feature type="transmembrane region" description="Helical" evidence="8">
    <location>
        <begin position="419"/>
        <end position="440"/>
    </location>
</feature>
<evidence type="ECO:0000256" key="4">
    <source>
        <dbReference type="ARBA" id="ARBA00022989"/>
    </source>
</evidence>
<feature type="transmembrane region" description="Helical" evidence="8">
    <location>
        <begin position="122"/>
        <end position="141"/>
    </location>
</feature>
<evidence type="ECO:0000256" key="6">
    <source>
        <dbReference type="ARBA" id="ARBA00023136"/>
    </source>
</evidence>
<dbReference type="AlphaFoldDB" id="A0A397PHR6"/>
<evidence type="ECO:0000256" key="7">
    <source>
        <dbReference type="RuleBase" id="RU000320"/>
    </source>
</evidence>
<evidence type="ECO:0000256" key="8">
    <source>
        <dbReference type="SAM" id="Phobius"/>
    </source>
</evidence>
<evidence type="ECO:0000256" key="3">
    <source>
        <dbReference type="ARBA" id="ARBA00022692"/>
    </source>
</evidence>
<keyword evidence="11" id="KW-1185">Reference proteome</keyword>
<dbReference type="GO" id="GO:0042773">
    <property type="term" value="P:ATP synthesis coupled electron transport"/>
    <property type="evidence" value="ECO:0007669"/>
    <property type="project" value="InterPro"/>
</dbReference>
<dbReference type="OrthoDB" id="9811798at2"/>
<feature type="transmembrane region" description="Helical" evidence="8">
    <location>
        <begin position="299"/>
        <end position="317"/>
    </location>
</feature>
<feature type="transmembrane region" description="Helical" evidence="8">
    <location>
        <begin position="461"/>
        <end position="483"/>
    </location>
</feature>
<evidence type="ECO:0000259" key="9">
    <source>
        <dbReference type="Pfam" id="PF00361"/>
    </source>
</evidence>
<dbReference type="GO" id="GO:0016491">
    <property type="term" value="F:oxidoreductase activity"/>
    <property type="evidence" value="ECO:0007669"/>
    <property type="project" value="UniProtKB-KW"/>
</dbReference>
<organism evidence="10 11">
    <name type="scientific">Hephaestia caeni</name>
    <dbReference type="NCBI Taxonomy" id="645617"/>
    <lineage>
        <taxon>Bacteria</taxon>
        <taxon>Pseudomonadati</taxon>
        <taxon>Pseudomonadota</taxon>
        <taxon>Alphaproteobacteria</taxon>
        <taxon>Sphingomonadales</taxon>
        <taxon>Sphingomonadaceae</taxon>
        <taxon>Hephaestia</taxon>
    </lineage>
</organism>
<dbReference type="Pfam" id="PF00361">
    <property type="entry name" value="Proton_antipo_M"/>
    <property type="match status" value="1"/>
</dbReference>
<sequence length="664" mass="69568">MANDAFGIALILWLAAAVAALLRITPLARATLGFGAVAGLVGAVMALPNGSPVVILPLGIAASHWGFAITPTAAWLMLLGLIPAALAGWLASPTRAGKAGWCFGAAASLIGALGVFGLQDAVGFLVAWELMSLGGAVMILGERLVGDAGRPSLFMLALLEVGSVALMVAMLLLATGTHGLSFAGFAARAPLMSPGMQVWIGLLLLIGFGAKLGLLPFYEWFPNAYGSASGATGALMSGVVLNAAFFGLARGLADWLAPTDGTALTLFHGIVVAVGVVSAILTVLYAFQQDDWRRLLSFSSAENASLAVVLLGASLMFGRDGLRDLAGLAWIAALLHLGGHALAKGALFLAADGVFDATGSYELRQQGLLRRAAWPLGLGALLAAGSLAAMPPQVGFVSEWYLFQTVFQGFHLTGLGDRLLLAAAGAGLALIAAIALATFVKLLGIGLLGIAPERQRIGLPYALAVGALGLAVTALAVGMPGWLAALAEAAPPYADQVAGRMREGWLLVPLTSKFAFISPSKLVIAMPLLALLPILFLLLSHTTRVRRAPVWYGGKRQDPVESATTALSFSQALREFYSFVYRPQRRTQRELAEGSYGQRYFIHRLVFTHDVAPVFGPLLFLPAKRLAIAIAQRLRRLQSGHLNAYLAFIAVLLVLILIVPLLLR</sequence>
<protein>
    <submittedName>
        <fullName evidence="10">Formate hydrogenlyase subunit 3/multisubunit Na+/H+ antiporter MnhD subunit</fullName>
    </submittedName>
</protein>
<name>A0A397PHR6_9SPHN</name>
<keyword evidence="3 7" id="KW-0812">Transmembrane</keyword>
<keyword evidence="4 8" id="KW-1133">Transmembrane helix</keyword>
<dbReference type="RefSeq" id="WP_119034774.1">
    <property type="nucleotide sequence ID" value="NZ_QXDC01000002.1"/>
</dbReference>
<feature type="transmembrane region" description="Helical" evidence="8">
    <location>
        <begin position="196"/>
        <end position="218"/>
    </location>
</feature>
<feature type="transmembrane region" description="Helical" evidence="8">
    <location>
        <begin position="99"/>
        <end position="116"/>
    </location>
</feature>
<dbReference type="GO" id="GO:0005886">
    <property type="term" value="C:plasma membrane"/>
    <property type="evidence" value="ECO:0007669"/>
    <property type="project" value="UniProtKB-SubCell"/>
</dbReference>
<reference evidence="10 11" key="1">
    <citation type="submission" date="2018-08" db="EMBL/GenBank/DDBJ databases">
        <title>Genomic Encyclopedia of Type Strains, Phase IV (KMG-IV): sequencing the most valuable type-strain genomes for metagenomic binning, comparative biology and taxonomic classification.</title>
        <authorList>
            <person name="Goeker M."/>
        </authorList>
    </citation>
    <scope>NUCLEOTIDE SEQUENCE [LARGE SCALE GENOMIC DNA]</scope>
    <source>
        <strain evidence="10 11">DSM 25527</strain>
    </source>
</reference>
<feature type="transmembrane region" description="Helical" evidence="8">
    <location>
        <begin position="36"/>
        <end position="60"/>
    </location>
</feature>
<keyword evidence="10" id="KW-0456">Lyase</keyword>
<evidence type="ECO:0000313" key="10">
    <source>
        <dbReference type="EMBL" id="RIA46697.1"/>
    </source>
</evidence>
<feature type="transmembrane region" description="Helical" evidence="8">
    <location>
        <begin position="153"/>
        <end position="176"/>
    </location>
</feature>
<comment type="caution">
    <text evidence="10">The sequence shown here is derived from an EMBL/GenBank/DDBJ whole genome shotgun (WGS) entry which is preliminary data.</text>
</comment>
<evidence type="ECO:0000256" key="2">
    <source>
        <dbReference type="ARBA" id="ARBA00022475"/>
    </source>
</evidence>
<dbReference type="PANTHER" id="PTHR42682:SF3">
    <property type="entry name" value="FORMATE HYDROGENLYASE SUBUNIT 3-RELATED"/>
    <property type="match status" value="1"/>
</dbReference>
<feature type="transmembrane region" description="Helical" evidence="8">
    <location>
        <begin position="6"/>
        <end position="24"/>
    </location>
</feature>
<comment type="subcellular location">
    <subcellularLocation>
        <location evidence="1">Cell membrane</location>
        <topology evidence="1">Multi-pass membrane protein</topology>
    </subcellularLocation>
    <subcellularLocation>
        <location evidence="7">Membrane</location>
        <topology evidence="7">Multi-pass membrane protein</topology>
    </subcellularLocation>
</comment>
<feature type="transmembrane region" description="Helical" evidence="8">
    <location>
        <begin position="72"/>
        <end position="92"/>
    </location>
</feature>
<evidence type="ECO:0000313" key="11">
    <source>
        <dbReference type="Proteomes" id="UP000266568"/>
    </source>
</evidence>
<evidence type="ECO:0000256" key="1">
    <source>
        <dbReference type="ARBA" id="ARBA00004651"/>
    </source>
</evidence>
<keyword evidence="5" id="KW-0560">Oxidoreductase</keyword>
<dbReference type="InterPro" id="IPR003918">
    <property type="entry name" value="NADH_UbQ_OxRdtase"/>
</dbReference>
<evidence type="ECO:0000256" key="5">
    <source>
        <dbReference type="ARBA" id="ARBA00023002"/>
    </source>
</evidence>
<proteinExistence type="predicted"/>
<feature type="transmembrane region" description="Helical" evidence="8">
    <location>
        <begin position="642"/>
        <end position="663"/>
    </location>
</feature>
<feature type="transmembrane region" description="Helical" evidence="8">
    <location>
        <begin position="329"/>
        <end position="351"/>
    </location>
</feature>